<name>A0A1H3VED7_9RHOB</name>
<evidence type="ECO:0000313" key="2">
    <source>
        <dbReference type="Proteomes" id="UP000198703"/>
    </source>
</evidence>
<gene>
    <name evidence="1" type="ORF">SAMN05444370_10115</name>
</gene>
<sequence>MTAPFTAQDGLVAAMVLTAAADGSLSNAERDTVAGIVALMPIFRGFSEGRFGEMSDVVVQMLAEEDGIDQILDLLCESVPEHMRDTAYALACDVTAADGFAGEEELRLLELMRYRLDIDRLTAAAIERGARARYRRV</sequence>
<dbReference type="Proteomes" id="UP000198703">
    <property type="component" value="Unassembled WGS sequence"/>
</dbReference>
<dbReference type="OrthoDB" id="8448017at2"/>
<dbReference type="RefSeq" id="WP_093247461.1">
    <property type="nucleotide sequence ID" value="NZ_FNQM01000001.1"/>
</dbReference>
<dbReference type="Gene3D" id="1.10.3680.10">
    <property type="entry name" value="TerB-like"/>
    <property type="match status" value="1"/>
</dbReference>
<dbReference type="InterPro" id="IPR029024">
    <property type="entry name" value="TerB-like"/>
</dbReference>
<accession>A0A1H3VED7</accession>
<dbReference type="EMBL" id="FNQM01000001">
    <property type="protein sequence ID" value="SDZ73031.1"/>
    <property type="molecule type" value="Genomic_DNA"/>
</dbReference>
<protein>
    <recommendedName>
        <fullName evidence="3">Tellurite resistance protein TerB</fullName>
    </recommendedName>
</protein>
<dbReference type="STRING" id="89524.SAMN05444370_10115"/>
<dbReference type="AlphaFoldDB" id="A0A1H3VED7"/>
<evidence type="ECO:0008006" key="3">
    <source>
        <dbReference type="Google" id="ProtNLM"/>
    </source>
</evidence>
<dbReference type="CDD" id="cd07176">
    <property type="entry name" value="terB"/>
    <property type="match status" value="1"/>
</dbReference>
<evidence type="ECO:0000313" key="1">
    <source>
        <dbReference type="EMBL" id="SDZ73031.1"/>
    </source>
</evidence>
<dbReference type="SUPFAM" id="SSF158682">
    <property type="entry name" value="TerB-like"/>
    <property type="match status" value="1"/>
</dbReference>
<proteinExistence type="predicted"/>
<keyword evidence="2" id="KW-1185">Reference proteome</keyword>
<organism evidence="1 2">
    <name type="scientific">Rubrimonas cliftonensis</name>
    <dbReference type="NCBI Taxonomy" id="89524"/>
    <lineage>
        <taxon>Bacteria</taxon>
        <taxon>Pseudomonadati</taxon>
        <taxon>Pseudomonadota</taxon>
        <taxon>Alphaproteobacteria</taxon>
        <taxon>Rhodobacterales</taxon>
        <taxon>Paracoccaceae</taxon>
        <taxon>Rubrimonas</taxon>
    </lineage>
</organism>
<reference evidence="1 2" key="1">
    <citation type="submission" date="2016-10" db="EMBL/GenBank/DDBJ databases">
        <authorList>
            <person name="de Groot N.N."/>
        </authorList>
    </citation>
    <scope>NUCLEOTIDE SEQUENCE [LARGE SCALE GENOMIC DNA]</scope>
    <source>
        <strain evidence="1 2">DSM 15345</strain>
    </source>
</reference>